<dbReference type="Pfam" id="PF02746">
    <property type="entry name" value="MR_MLE_N"/>
    <property type="match status" value="1"/>
</dbReference>
<dbReference type="GO" id="GO:0016836">
    <property type="term" value="F:hydro-lyase activity"/>
    <property type="evidence" value="ECO:0007669"/>
    <property type="project" value="TreeGrafter"/>
</dbReference>
<evidence type="ECO:0000256" key="3">
    <source>
        <dbReference type="ARBA" id="ARBA00022842"/>
    </source>
</evidence>
<keyword evidence="6" id="KW-1185">Reference proteome</keyword>
<organism evidence="5 6">
    <name type="scientific">Pontivivens ytuae</name>
    <dbReference type="NCBI Taxonomy" id="2789856"/>
    <lineage>
        <taxon>Bacteria</taxon>
        <taxon>Pseudomonadati</taxon>
        <taxon>Pseudomonadota</taxon>
        <taxon>Alphaproteobacteria</taxon>
        <taxon>Rhodobacterales</taxon>
        <taxon>Paracoccaceae</taxon>
        <taxon>Pontivivens</taxon>
    </lineage>
</organism>
<dbReference type="PROSITE" id="PS00908">
    <property type="entry name" value="MR_MLE_1"/>
    <property type="match status" value="1"/>
</dbReference>
<dbReference type="SUPFAM" id="SSF51604">
    <property type="entry name" value="Enolase C-terminal domain-like"/>
    <property type="match status" value="1"/>
</dbReference>
<evidence type="ECO:0000313" key="6">
    <source>
        <dbReference type="Proteomes" id="UP000594800"/>
    </source>
</evidence>
<dbReference type="PANTHER" id="PTHR13794:SF58">
    <property type="entry name" value="MITOCHONDRIAL ENOLASE SUPERFAMILY MEMBER 1"/>
    <property type="match status" value="1"/>
</dbReference>
<dbReference type="SFLD" id="SFLDG00179">
    <property type="entry name" value="mandelate_racemase"/>
    <property type="match status" value="1"/>
</dbReference>
<keyword evidence="3" id="KW-0460">Magnesium</keyword>
<accession>A0A7S9QD86</accession>
<reference evidence="5 6" key="1">
    <citation type="submission" date="2020-11" db="EMBL/GenBank/DDBJ databases">
        <title>Description of Pontivivens ytuae sp. nov. isolated from deep sea sediment of Mariana Trench.</title>
        <authorList>
            <person name="Wang Z."/>
            <person name="Sun Q.-L."/>
            <person name="Xu X.-D."/>
            <person name="Tang Y.-Z."/>
            <person name="Zhang J."/>
        </authorList>
    </citation>
    <scope>NUCLEOTIDE SEQUENCE [LARGE SCALE GENOMIC DNA]</scope>
    <source>
        <strain evidence="5 6">MT2928</strain>
    </source>
</reference>
<dbReference type="GO" id="GO:0016052">
    <property type="term" value="P:carbohydrate catabolic process"/>
    <property type="evidence" value="ECO:0007669"/>
    <property type="project" value="TreeGrafter"/>
</dbReference>
<dbReference type="InterPro" id="IPR013341">
    <property type="entry name" value="Mandelate_racemase_N_dom"/>
</dbReference>
<keyword evidence="2" id="KW-0479">Metal-binding</keyword>
<dbReference type="KEGG" id="poz:I0K15_02220"/>
<dbReference type="RefSeq" id="WP_196103829.1">
    <property type="nucleotide sequence ID" value="NZ_CP064942.1"/>
</dbReference>
<gene>
    <name evidence="5" type="ORF">I0K15_02220</name>
</gene>
<comment type="cofactor">
    <cofactor evidence="1">
        <name>Mg(2+)</name>
        <dbReference type="ChEBI" id="CHEBI:18420"/>
    </cofactor>
</comment>
<dbReference type="Pfam" id="PF13378">
    <property type="entry name" value="MR_MLE_C"/>
    <property type="match status" value="1"/>
</dbReference>
<dbReference type="InterPro" id="IPR018110">
    <property type="entry name" value="Mandel_Rmase/mucon_lact_enz_CS"/>
</dbReference>
<proteinExistence type="predicted"/>
<feature type="domain" description="Mandelate racemase/muconate lactonizing enzyme C-terminal" evidence="4">
    <location>
        <begin position="147"/>
        <end position="244"/>
    </location>
</feature>
<dbReference type="InterPro" id="IPR046945">
    <property type="entry name" value="RHMD-like"/>
</dbReference>
<dbReference type="SUPFAM" id="SSF54826">
    <property type="entry name" value="Enolase N-terminal domain-like"/>
    <property type="match status" value="1"/>
</dbReference>
<dbReference type="PANTHER" id="PTHR13794">
    <property type="entry name" value="ENOLASE SUPERFAMILY, MANDELATE RACEMASE"/>
    <property type="match status" value="1"/>
</dbReference>
<dbReference type="Proteomes" id="UP000594800">
    <property type="component" value="Chromosome"/>
</dbReference>
<dbReference type="AlphaFoldDB" id="A0A7S9QD86"/>
<protein>
    <submittedName>
        <fullName evidence="5">Mandelate racemase/muconate lactonizing enzyme family protein</fullName>
    </submittedName>
</protein>
<dbReference type="InterPro" id="IPR029017">
    <property type="entry name" value="Enolase-like_N"/>
</dbReference>
<evidence type="ECO:0000256" key="1">
    <source>
        <dbReference type="ARBA" id="ARBA00001946"/>
    </source>
</evidence>
<dbReference type="CDD" id="cd03316">
    <property type="entry name" value="MR_like"/>
    <property type="match status" value="1"/>
</dbReference>
<dbReference type="Gene3D" id="3.30.390.10">
    <property type="entry name" value="Enolase-like, N-terminal domain"/>
    <property type="match status" value="1"/>
</dbReference>
<dbReference type="InterPro" id="IPR036849">
    <property type="entry name" value="Enolase-like_C_sf"/>
</dbReference>
<dbReference type="SFLD" id="SFLDS00001">
    <property type="entry name" value="Enolase"/>
    <property type="match status" value="1"/>
</dbReference>
<dbReference type="GO" id="GO:0009063">
    <property type="term" value="P:amino acid catabolic process"/>
    <property type="evidence" value="ECO:0007669"/>
    <property type="project" value="InterPro"/>
</dbReference>
<name>A0A7S9QD86_9RHOB</name>
<evidence type="ECO:0000313" key="5">
    <source>
        <dbReference type="EMBL" id="QPH54620.1"/>
    </source>
</evidence>
<dbReference type="GO" id="GO:0000287">
    <property type="term" value="F:magnesium ion binding"/>
    <property type="evidence" value="ECO:0007669"/>
    <property type="project" value="UniProtKB-ARBA"/>
</dbReference>
<dbReference type="Gene3D" id="3.20.20.120">
    <property type="entry name" value="Enolase-like C-terminal domain"/>
    <property type="match status" value="1"/>
</dbReference>
<dbReference type="InterPro" id="IPR013342">
    <property type="entry name" value="Mandelate_racemase_C"/>
</dbReference>
<dbReference type="EMBL" id="CP064942">
    <property type="protein sequence ID" value="QPH54620.1"/>
    <property type="molecule type" value="Genomic_DNA"/>
</dbReference>
<evidence type="ECO:0000259" key="4">
    <source>
        <dbReference type="SMART" id="SM00922"/>
    </source>
</evidence>
<sequence>MQIKSVEVKAVRIPMSGQQRNARRTWTHKPMLFCFVTAEDGTVGVGEGWTSYASTAALQATIEDDVAPLVVGRTLEEARDLNARVRDACVMSGRYGILAVALSAVEMALWDIRARQEGVPLWQLLGGTSAEVPVYASGGLYAPDKTPERLGEELVSYVQRGHRRVKIKVGGADHDTDVARVAASRAAIGPDVDLYVDAHYTKDEEAAARFADALVPHAVGWFEAPIIPDDWKGHDRLAARAPIPLCGNETLPWRTSFARLAEAGVGYLMPDVSACGGVEETLAVGNIAQEAGAELTLHSSSSAVLFLASLHVAAAHPAAHSVEFHMMHNWFYDLAGLDAVEVVEGRLRIPDRPGLGLDPHALAAALEAPMRGVGEESPVLKHG</sequence>
<dbReference type="InterPro" id="IPR029065">
    <property type="entry name" value="Enolase_C-like"/>
</dbReference>
<evidence type="ECO:0000256" key="2">
    <source>
        <dbReference type="ARBA" id="ARBA00022723"/>
    </source>
</evidence>
<dbReference type="SMART" id="SM00922">
    <property type="entry name" value="MR_MLE"/>
    <property type="match status" value="1"/>
</dbReference>